<feature type="domain" description="G-protein coupled receptors family 1 profile" evidence="7">
    <location>
        <begin position="8"/>
        <end position="224"/>
    </location>
</feature>
<keyword evidence="4 5" id="KW-0472">Membrane</keyword>
<accession>G0NHN3</accession>
<keyword evidence="6" id="KW-0732">Signal</keyword>
<feature type="transmembrane region" description="Helical" evidence="5">
    <location>
        <begin position="60"/>
        <end position="80"/>
    </location>
</feature>
<name>G0NHN3_CAEBE</name>
<evidence type="ECO:0000313" key="9">
    <source>
        <dbReference type="Proteomes" id="UP000008068"/>
    </source>
</evidence>
<dbReference type="OrthoDB" id="5825164at2759"/>
<comment type="subcellular location">
    <subcellularLocation>
        <location evidence="1">Membrane</location>
    </subcellularLocation>
</comment>
<dbReference type="PROSITE" id="PS50262">
    <property type="entry name" value="G_PROTEIN_RECEP_F1_2"/>
    <property type="match status" value="1"/>
</dbReference>
<dbReference type="GO" id="GO:0016020">
    <property type="term" value="C:membrane"/>
    <property type="evidence" value="ECO:0007669"/>
    <property type="project" value="UniProtKB-SubCell"/>
</dbReference>
<evidence type="ECO:0000256" key="3">
    <source>
        <dbReference type="ARBA" id="ARBA00022989"/>
    </source>
</evidence>
<feature type="transmembrane region" description="Helical" evidence="5">
    <location>
        <begin position="207"/>
        <end position="227"/>
    </location>
</feature>
<dbReference type="InterPro" id="IPR019430">
    <property type="entry name" value="7TM_GPCR_serpentine_rcpt_Srx"/>
</dbReference>
<dbReference type="PANTHER" id="PTHR23017:SF18">
    <property type="entry name" value="G-PROTEIN COUPLED RECEPTORS FAMILY 1 PROFILE DOMAIN-CONTAINING PROTEIN"/>
    <property type="match status" value="1"/>
</dbReference>
<organism evidence="9">
    <name type="scientific">Caenorhabditis brenneri</name>
    <name type="common">Nematode worm</name>
    <dbReference type="NCBI Taxonomy" id="135651"/>
    <lineage>
        <taxon>Eukaryota</taxon>
        <taxon>Metazoa</taxon>
        <taxon>Ecdysozoa</taxon>
        <taxon>Nematoda</taxon>
        <taxon>Chromadorea</taxon>
        <taxon>Rhabditida</taxon>
        <taxon>Rhabditina</taxon>
        <taxon>Rhabditomorpha</taxon>
        <taxon>Rhabditoidea</taxon>
        <taxon>Rhabditidae</taxon>
        <taxon>Peloderinae</taxon>
        <taxon>Caenorhabditis</taxon>
    </lineage>
</organism>
<dbReference type="EMBL" id="GL379886">
    <property type="protein sequence ID" value="EGT31547.1"/>
    <property type="molecule type" value="Genomic_DNA"/>
</dbReference>
<dbReference type="InterPro" id="IPR017452">
    <property type="entry name" value="GPCR_Rhodpsn_7TM"/>
</dbReference>
<evidence type="ECO:0000256" key="1">
    <source>
        <dbReference type="ARBA" id="ARBA00004370"/>
    </source>
</evidence>
<feature type="signal peptide" evidence="6">
    <location>
        <begin position="1"/>
        <end position="17"/>
    </location>
</feature>
<proteinExistence type="predicted"/>
<gene>
    <name evidence="8" type="ORF">CAEBREN_28605</name>
</gene>
<feature type="transmembrane region" description="Helical" evidence="5">
    <location>
        <begin position="152"/>
        <end position="179"/>
    </location>
</feature>
<evidence type="ECO:0000256" key="5">
    <source>
        <dbReference type="SAM" id="Phobius"/>
    </source>
</evidence>
<dbReference type="AlphaFoldDB" id="G0NHN3"/>
<evidence type="ECO:0000256" key="6">
    <source>
        <dbReference type="SAM" id="SignalP"/>
    </source>
</evidence>
<evidence type="ECO:0000256" key="2">
    <source>
        <dbReference type="ARBA" id="ARBA00022692"/>
    </source>
</evidence>
<evidence type="ECO:0000256" key="4">
    <source>
        <dbReference type="ARBA" id="ARBA00023136"/>
    </source>
</evidence>
<feature type="transmembrane region" description="Helical" evidence="5">
    <location>
        <begin position="101"/>
        <end position="119"/>
    </location>
</feature>
<sequence length="250" mass="28614">MSLVGFFINWFVFRTLLKLKSFRMAFGYLSASQSFADAIHSTTHLFYFFPLILTNHPFLAAHATHLGFSILACYELSLYTHLAISINRFCAVWMPQNYSKIFSNTNTLVIIALIWIVLLTSNSIQFEFFCDFVYVEIKHSILFDNTPVCGLIGFFAVLVKNAFFILILIIVDVFTLIGVKKTRSTTHMSSATQDRISNREKRFLKQIIYQSIIIVLELSAYFVVPQLSDDPDVFFFATTFAFVTVHVVDG</sequence>
<dbReference type="eggNOG" id="ENOG502TJD9">
    <property type="taxonomic scope" value="Eukaryota"/>
</dbReference>
<reference evidence="9" key="1">
    <citation type="submission" date="2011-07" db="EMBL/GenBank/DDBJ databases">
        <authorList>
            <consortium name="Caenorhabditis brenneri Sequencing and Analysis Consortium"/>
            <person name="Wilson R.K."/>
        </authorList>
    </citation>
    <scope>NUCLEOTIDE SEQUENCE [LARGE SCALE GENOMIC DNA]</scope>
    <source>
        <strain evidence="9">PB2801</strain>
    </source>
</reference>
<dbReference type="CDD" id="cd00637">
    <property type="entry name" value="7tm_classA_rhodopsin-like"/>
    <property type="match status" value="1"/>
</dbReference>
<dbReference type="InParanoid" id="G0NHN3"/>
<keyword evidence="3 5" id="KW-1133">Transmembrane helix</keyword>
<dbReference type="STRING" id="135651.G0NHN3"/>
<feature type="chain" id="PRO_5003405327" description="G-protein coupled receptors family 1 profile domain-containing protein" evidence="6">
    <location>
        <begin position="18"/>
        <end position="250"/>
    </location>
</feature>
<keyword evidence="9" id="KW-1185">Reference proteome</keyword>
<protein>
    <recommendedName>
        <fullName evidence="7">G-protein coupled receptors family 1 profile domain-containing protein</fullName>
    </recommendedName>
</protein>
<dbReference type="PANTHER" id="PTHR23017">
    <property type="entry name" value="SERPENTINE RECEPTOR, CLASS X"/>
    <property type="match status" value="1"/>
</dbReference>
<evidence type="ECO:0000259" key="7">
    <source>
        <dbReference type="PROSITE" id="PS50262"/>
    </source>
</evidence>
<dbReference type="Gene3D" id="1.20.1070.10">
    <property type="entry name" value="Rhodopsin 7-helix transmembrane proteins"/>
    <property type="match status" value="1"/>
</dbReference>
<keyword evidence="2 5" id="KW-0812">Transmembrane</keyword>
<dbReference type="SUPFAM" id="SSF81321">
    <property type="entry name" value="Family A G protein-coupled receptor-like"/>
    <property type="match status" value="1"/>
</dbReference>
<dbReference type="Proteomes" id="UP000008068">
    <property type="component" value="Unassembled WGS sequence"/>
</dbReference>
<evidence type="ECO:0000313" key="8">
    <source>
        <dbReference type="EMBL" id="EGT31547.1"/>
    </source>
</evidence>
<dbReference type="HOGENOM" id="CLU_059630_1_0_1"/>
<dbReference type="Pfam" id="PF10328">
    <property type="entry name" value="7TM_GPCR_Srx"/>
    <property type="match status" value="1"/>
</dbReference>